<dbReference type="InterPro" id="IPR024079">
    <property type="entry name" value="MetalloPept_cat_dom_sf"/>
</dbReference>
<feature type="compositionally biased region" description="Polar residues" evidence="3">
    <location>
        <begin position="23"/>
        <end position="51"/>
    </location>
</feature>
<feature type="region of interest" description="Disordered" evidence="3">
    <location>
        <begin position="786"/>
        <end position="823"/>
    </location>
</feature>
<feature type="domain" description="Peptidase M13 N-terminal" evidence="4">
    <location>
        <begin position="846"/>
        <end position="1159"/>
    </location>
</feature>
<dbReference type="PANTHER" id="PTHR11733:SF241">
    <property type="entry name" value="GH26575P-RELATED"/>
    <property type="match status" value="1"/>
</dbReference>
<dbReference type="Gene3D" id="3.40.390.10">
    <property type="entry name" value="Collagenase (Catalytic Domain)"/>
    <property type="match status" value="2"/>
</dbReference>
<reference evidence="5 6" key="1">
    <citation type="journal article" date="2020" name="Cell">
        <title>Large-Scale Comparative Analyses of Tick Genomes Elucidate Their Genetic Diversity and Vector Capacities.</title>
        <authorList>
            <consortium name="Tick Genome and Microbiome Consortium (TIGMIC)"/>
            <person name="Jia N."/>
            <person name="Wang J."/>
            <person name="Shi W."/>
            <person name="Du L."/>
            <person name="Sun Y."/>
            <person name="Zhan W."/>
            <person name="Jiang J.F."/>
            <person name="Wang Q."/>
            <person name="Zhang B."/>
            <person name="Ji P."/>
            <person name="Bell-Sakyi L."/>
            <person name="Cui X.M."/>
            <person name="Yuan T.T."/>
            <person name="Jiang B.G."/>
            <person name="Yang W.F."/>
            <person name="Lam T.T."/>
            <person name="Chang Q.C."/>
            <person name="Ding S.J."/>
            <person name="Wang X.J."/>
            <person name="Zhu J.G."/>
            <person name="Ruan X.D."/>
            <person name="Zhao L."/>
            <person name="Wei J.T."/>
            <person name="Ye R.Z."/>
            <person name="Que T.C."/>
            <person name="Du C.H."/>
            <person name="Zhou Y.H."/>
            <person name="Cheng J.X."/>
            <person name="Dai P.F."/>
            <person name="Guo W.B."/>
            <person name="Han X.H."/>
            <person name="Huang E.J."/>
            <person name="Li L.F."/>
            <person name="Wei W."/>
            <person name="Gao Y.C."/>
            <person name="Liu J.Z."/>
            <person name="Shao H.Z."/>
            <person name="Wang X."/>
            <person name="Wang C.C."/>
            <person name="Yang T.C."/>
            <person name="Huo Q.B."/>
            <person name="Li W."/>
            <person name="Chen H.Y."/>
            <person name="Chen S.E."/>
            <person name="Zhou L.G."/>
            <person name="Ni X.B."/>
            <person name="Tian J.H."/>
            <person name="Sheng Y."/>
            <person name="Liu T."/>
            <person name="Pan Y.S."/>
            <person name="Xia L.Y."/>
            <person name="Li J."/>
            <person name="Zhao F."/>
            <person name="Cao W.C."/>
        </authorList>
    </citation>
    <scope>NUCLEOTIDE SEQUENCE [LARGE SCALE GENOMIC DNA]</scope>
    <source>
        <strain evidence="5">HaeL-2018</strain>
    </source>
</reference>
<keyword evidence="2" id="KW-0175">Coiled coil</keyword>
<sequence>MAREEPMPPTKMTTTSISSISTWRSPVSDTDSPGSPTTFSEALQWGLGNSNPRRRDRYLRQGQAGGTEATEELRGKPRPSKKHPRAGGAAHFFPAVPPGQRKADSGAATPETISPASPTPVSSLFPPAGDTTSERKIKKRGKKEALEAAPKTRRRERRRRCSVRGEDDAEGFSGTQAEQLGHPGSKRGFPLATDSMGPLKSRGARRFMRYGVRPQLIRPLPPRFRGRHLTPASFRSGYRPPLLPRVGPCGYIHRSSIARFAFQPEGARFVPERGGLYGRPAAARPPDAWSAWNQATGGTEQGQQVQQTTTCRACDAVRRRKGQADHRAMMERVRAEEKIKRLEERLKLNELCRQEELARAKLMKEQEETALLETEFMLGELRHRRGSTDSHYLSDQHKIGSDYERLLSIRRPPDEDALNYRLSTTSADERRMSRSEGQMALSDAYLTQAIVGSRVSDERAFFDDLTPGQWAPGDDESVYDVAPASLQMQVYNARFGIANGALVPTSTNPRWKQQPATAPSTTTATATAQRQSNDNLKARFSASKGAGQEAASAIIRSLSHEDETVVRKGRTSLTSEPPGGESSKEVQSSSSLSARKRSSTLPVSEDVLRRTARTSSGSEPAVKFDEARRKSTALLSSYSGEDDVQVVPETGERIHRDIGTSLEAQYASKELPLPGSSDAFSTARFETAPVDVGTRSIKSEAGIESASALSTHEKKTAALTDSVQSAEETINVSADVKPREALGEPHDLSDTLFRSLSGLISPDIYEIGEAEPQPSEFKALDIDEYGEKKPQPPEFKALEGPARPPVTSSKERGRGAAFDESAASPPVEISRASEFLKGLIGYGATPCSDFYQHVCKRWSPAHFPASTSADHLWSRDAILEAEMEATVVKFITTNPESVRPTQALVQACNDKPRASSSVSELRELFQHWKVGEWPVMPYPTRPRDDVWLLAGDLLRDLDLAALAEVFVAVHPKDGRHALIAIGQPEPLQFPLAGGSRSALLTAALKEALRTFDVTDVSRIDQIANESVQAFEVVERLYQSPDPDESEAVSTAALDPDINKLINRVMQAKALEQLGASLGSSVLLTEPKFVRELPKSLNNVSTVVLLNYLLFRALVRLAAFLPDTLSSLRKLSYLESTGRADQPEHLSLCLRTVERAVPRCFLRAIAAPLTKSGAAVWQRRWLSDLENILLRALRRIPWLDSAAYFAVAERFQRLRLDTGFSAEASDANNVPCATEDVQVRHKPINAVIELFRRRPLAAFRSRWRLTRPLGTWPALDLPSGRFRPRSPGVDQRVGSGQRQVAVRLYAALAPVLYVDSAYDRDVPLGSRSERTAEGLMDCVAGDLPPDWSRWVAPRNGERDYWLRRWMLSQVLALELAFQSFRQLSATERVWTMEQRFANLAHVSSAQLFFIYYALDHCEKGGDEPDQYKSRELLLRSRLPASAMVNLPLRHVQSFITLQHPPSLVRSIGSGGENMLRVAPTFP</sequence>
<dbReference type="Gene3D" id="1.10.1380.10">
    <property type="entry name" value="Neutral endopeptidase , domain2"/>
    <property type="match status" value="1"/>
</dbReference>
<comment type="similarity">
    <text evidence="1">Belongs to the peptidase M13 family.</text>
</comment>
<feature type="compositionally biased region" description="Low complexity" evidence="3">
    <location>
        <begin position="13"/>
        <end position="22"/>
    </location>
</feature>
<feature type="compositionally biased region" description="Basic residues" evidence="3">
    <location>
        <begin position="151"/>
        <end position="162"/>
    </location>
</feature>
<dbReference type="GO" id="GO:0004222">
    <property type="term" value="F:metalloendopeptidase activity"/>
    <property type="evidence" value="ECO:0007669"/>
    <property type="project" value="InterPro"/>
</dbReference>
<feature type="coiled-coil region" evidence="2">
    <location>
        <begin position="325"/>
        <end position="368"/>
    </location>
</feature>
<accession>A0A9J6H2B7</accession>
<protein>
    <recommendedName>
        <fullName evidence="4">Peptidase M13 N-terminal domain-containing protein</fullName>
    </recommendedName>
</protein>
<dbReference type="Pfam" id="PF05649">
    <property type="entry name" value="Peptidase_M13_N"/>
    <property type="match status" value="1"/>
</dbReference>
<evidence type="ECO:0000259" key="4">
    <source>
        <dbReference type="Pfam" id="PF05649"/>
    </source>
</evidence>
<feature type="region of interest" description="Disordered" evidence="3">
    <location>
        <begin position="1"/>
        <end position="198"/>
    </location>
</feature>
<dbReference type="OrthoDB" id="6535079at2759"/>
<dbReference type="PROSITE" id="PS51885">
    <property type="entry name" value="NEPRILYSIN"/>
    <property type="match status" value="1"/>
</dbReference>
<dbReference type="PANTHER" id="PTHR11733">
    <property type="entry name" value="ZINC METALLOPROTEASE FAMILY M13 NEPRILYSIN-RELATED"/>
    <property type="match status" value="1"/>
</dbReference>
<keyword evidence="6" id="KW-1185">Reference proteome</keyword>
<feature type="region of interest" description="Disordered" evidence="3">
    <location>
        <begin position="504"/>
        <end position="533"/>
    </location>
</feature>
<organism evidence="5 6">
    <name type="scientific">Haemaphysalis longicornis</name>
    <name type="common">Bush tick</name>
    <dbReference type="NCBI Taxonomy" id="44386"/>
    <lineage>
        <taxon>Eukaryota</taxon>
        <taxon>Metazoa</taxon>
        <taxon>Ecdysozoa</taxon>
        <taxon>Arthropoda</taxon>
        <taxon>Chelicerata</taxon>
        <taxon>Arachnida</taxon>
        <taxon>Acari</taxon>
        <taxon>Parasitiformes</taxon>
        <taxon>Ixodida</taxon>
        <taxon>Ixodoidea</taxon>
        <taxon>Ixodidae</taxon>
        <taxon>Haemaphysalinae</taxon>
        <taxon>Haemaphysalis</taxon>
    </lineage>
</organism>
<dbReference type="InterPro" id="IPR042089">
    <property type="entry name" value="Peptidase_M13_dom_2"/>
</dbReference>
<feature type="compositionally biased region" description="Polar residues" evidence="3">
    <location>
        <begin position="111"/>
        <end position="122"/>
    </location>
</feature>
<evidence type="ECO:0000256" key="3">
    <source>
        <dbReference type="SAM" id="MobiDB-lite"/>
    </source>
</evidence>
<dbReference type="InterPro" id="IPR000718">
    <property type="entry name" value="Peptidase_M13"/>
</dbReference>
<dbReference type="InterPro" id="IPR008753">
    <property type="entry name" value="Peptidase_M13_N"/>
</dbReference>
<gene>
    <name evidence="5" type="ORF">HPB48_010592</name>
</gene>
<dbReference type="GO" id="GO:0016485">
    <property type="term" value="P:protein processing"/>
    <property type="evidence" value="ECO:0007669"/>
    <property type="project" value="TreeGrafter"/>
</dbReference>
<evidence type="ECO:0000313" key="5">
    <source>
        <dbReference type="EMBL" id="KAH9381773.1"/>
    </source>
</evidence>
<dbReference type="GO" id="GO:0005886">
    <property type="term" value="C:plasma membrane"/>
    <property type="evidence" value="ECO:0007669"/>
    <property type="project" value="TreeGrafter"/>
</dbReference>
<dbReference type="SUPFAM" id="SSF55486">
    <property type="entry name" value="Metalloproteases ('zincins'), catalytic domain"/>
    <property type="match status" value="1"/>
</dbReference>
<dbReference type="VEuPathDB" id="VectorBase:HLOH_046498"/>
<evidence type="ECO:0000256" key="2">
    <source>
        <dbReference type="SAM" id="Coils"/>
    </source>
</evidence>
<name>A0A9J6H2B7_HAELO</name>
<evidence type="ECO:0000256" key="1">
    <source>
        <dbReference type="ARBA" id="ARBA00007357"/>
    </source>
</evidence>
<evidence type="ECO:0000313" key="6">
    <source>
        <dbReference type="Proteomes" id="UP000821853"/>
    </source>
</evidence>
<feature type="compositionally biased region" description="Basic residues" evidence="3">
    <location>
        <begin position="76"/>
        <end position="85"/>
    </location>
</feature>
<proteinExistence type="inferred from homology"/>
<comment type="caution">
    <text evidence="5">The sequence shown here is derived from an EMBL/GenBank/DDBJ whole genome shotgun (WGS) entry which is preliminary data.</text>
</comment>
<feature type="compositionally biased region" description="Low complexity" evidence="3">
    <location>
        <begin position="515"/>
        <end position="528"/>
    </location>
</feature>
<feature type="region of interest" description="Disordered" evidence="3">
    <location>
        <begin position="562"/>
        <end position="625"/>
    </location>
</feature>
<dbReference type="Proteomes" id="UP000821853">
    <property type="component" value="Chromosome 9"/>
</dbReference>
<dbReference type="EMBL" id="JABSTR010000011">
    <property type="protein sequence ID" value="KAH9381773.1"/>
    <property type="molecule type" value="Genomic_DNA"/>
</dbReference>